<dbReference type="CDD" id="cd04481">
    <property type="entry name" value="RPA1_DBD_B_like"/>
    <property type="match status" value="1"/>
</dbReference>
<dbReference type="AlphaFoldDB" id="A0AAV0E9K8"/>
<proteinExistence type="inferred from homology"/>
<dbReference type="Pfam" id="PF08646">
    <property type="entry name" value="Rep_fac-A_C"/>
    <property type="match status" value="1"/>
</dbReference>
<evidence type="ECO:0000259" key="8">
    <source>
        <dbReference type="Pfam" id="PF08646"/>
    </source>
</evidence>
<gene>
    <name evidence="9" type="ORF">CEPIT_LOCUS22977</name>
</gene>
<organism evidence="9 10">
    <name type="scientific">Cuscuta epithymum</name>
    <dbReference type="NCBI Taxonomy" id="186058"/>
    <lineage>
        <taxon>Eukaryota</taxon>
        <taxon>Viridiplantae</taxon>
        <taxon>Streptophyta</taxon>
        <taxon>Embryophyta</taxon>
        <taxon>Tracheophyta</taxon>
        <taxon>Spermatophyta</taxon>
        <taxon>Magnoliopsida</taxon>
        <taxon>eudicotyledons</taxon>
        <taxon>Gunneridae</taxon>
        <taxon>Pentapetalae</taxon>
        <taxon>asterids</taxon>
        <taxon>lamiids</taxon>
        <taxon>Solanales</taxon>
        <taxon>Convolvulaceae</taxon>
        <taxon>Cuscuteae</taxon>
        <taxon>Cuscuta</taxon>
        <taxon>Cuscuta subgen. Cuscuta</taxon>
    </lineage>
</organism>
<dbReference type="SUPFAM" id="SSF50249">
    <property type="entry name" value="Nucleic acid-binding proteins"/>
    <property type="match status" value="3"/>
</dbReference>
<dbReference type="InterPro" id="IPR047192">
    <property type="entry name" value="Euk_RPA1_DBD_C"/>
</dbReference>
<reference evidence="9" key="1">
    <citation type="submission" date="2022-07" db="EMBL/GenBank/DDBJ databases">
        <authorList>
            <person name="Macas J."/>
            <person name="Novak P."/>
            <person name="Neumann P."/>
        </authorList>
    </citation>
    <scope>NUCLEOTIDE SEQUENCE</scope>
</reference>
<evidence type="ECO:0000313" key="10">
    <source>
        <dbReference type="Proteomes" id="UP001152523"/>
    </source>
</evidence>
<evidence type="ECO:0000313" key="9">
    <source>
        <dbReference type="EMBL" id="CAH9120309.1"/>
    </source>
</evidence>
<feature type="domain" description="Replication protein A 70 kDa DNA-binding subunit B/D first OB fold" evidence="7">
    <location>
        <begin position="6"/>
        <end position="103"/>
    </location>
</feature>
<feature type="region of interest" description="Disordered" evidence="6">
    <location>
        <begin position="451"/>
        <end position="511"/>
    </location>
</feature>
<keyword evidence="10" id="KW-1185">Reference proteome</keyword>
<comment type="caution">
    <text evidence="9">The sequence shown here is derived from an EMBL/GenBank/DDBJ whole genome shotgun (WGS) entry which is preliminary data.</text>
</comment>
<dbReference type="CDD" id="cd04480">
    <property type="entry name" value="RPA1_DBD_A_like"/>
    <property type="match status" value="1"/>
</dbReference>
<evidence type="ECO:0008006" key="11">
    <source>
        <dbReference type="Google" id="ProtNLM"/>
    </source>
</evidence>
<evidence type="ECO:0000256" key="5">
    <source>
        <dbReference type="ARBA" id="ARBA00023125"/>
    </source>
</evidence>
<evidence type="ECO:0000256" key="4">
    <source>
        <dbReference type="ARBA" id="ARBA00022833"/>
    </source>
</evidence>
<dbReference type="PANTHER" id="PTHR47165:SF4">
    <property type="entry name" value="OS03G0429900 PROTEIN"/>
    <property type="match status" value="1"/>
</dbReference>
<evidence type="ECO:0000259" key="7">
    <source>
        <dbReference type="Pfam" id="PF02721"/>
    </source>
</evidence>
<evidence type="ECO:0000256" key="1">
    <source>
        <dbReference type="ARBA" id="ARBA00005690"/>
    </source>
</evidence>
<dbReference type="Pfam" id="PF02721">
    <property type="entry name" value="DUF223"/>
    <property type="match status" value="1"/>
</dbReference>
<keyword evidence="4" id="KW-0862">Zinc</keyword>
<dbReference type="Gene3D" id="2.40.50.140">
    <property type="entry name" value="Nucleic acid-binding proteins"/>
    <property type="match status" value="3"/>
</dbReference>
<dbReference type="InterPro" id="IPR003871">
    <property type="entry name" value="RFA1B/D_OB_1st"/>
</dbReference>
<feature type="compositionally biased region" description="Polar residues" evidence="6">
    <location>
        <begin position="453"/>
        <end position="462"/>
    </location>
</feature>
<comment type="similarity">
    <text evidence="1">Belongs to the replication factor A protein 1 family.</text>
</comment>
<dbReference type="InterPro" id="IPR012340">
    <property type="entry name" value="NA-bd_OB-fold"/>
</dbReference>
<sequence length="511" mass="57977">MVGMWSMIRQLDQTKTTWAIKARATRVYREPAHDGFPPSMEVIFHDEEGSKIHSHIPDQFIAKFFGLFREGRVYAIKNFMVEENFMFFKTTTSAYRLRFFKKSEAFEIKVPFPLKTFSLVSFAALQAQDTIDDRAAIDIIGQVVHDKDPKTILKNDRPKKLVELILGDTEGNVIGCTLWGPMVDMLLSYKLTTGEPIVMLLQCCRAKKYQGQVHVSNMFNTTKVILNGVEDEFNDFKTKMASRCGEGLSFTIASDTSNDADISSGQIQLVTIEQLTKMEEDGKHWIYGEIAGIDNHKEWSYVSCIGCNRKVTPNGDGFQCLSCNSSDAVLRYKVNIRVVDTTSHASFLLWDREVSCLIGRSATSLKEQVNKRNFGPNYFPSEINALMDIKALFRVQYKRDSRNFKGNQTYSVLRMNTDPRVISLYVTETTSTEEEDDFSLLKREFGGGERVVSSEQVNSNSPLLDKEQRSALEVDTERIKRNLFGESSSTEATKNVPPKKMKGIKIEGSKK</sequence>
<keyword evidence="3" id="KW-0863">Zinc-finger</keyword>
<keyword evidence="2" id="KW-0479">Metal-binding</keyword>
<feature type="compositionally biased region" description="Basic and acidic residues" evidence="6">
    <location>
        <begin position="464"/>
        <end position="480"/>
    </location>
</feature>
<accession>A0AAV0E9K8</accession>
<dbReference type="CDD" id="cd04476">
    <property type="entry name" value="RPA1_DBD_C"/>
    <property type="match status" value="1"/>
</dbReference>
<dbReference type="GO" id="GO:0003677">
    <property type="term" value="F:DNA binding"/>
    <property type="evidence" value="ECO:0007669"/>
    <property type="project" value="UniProtKB-KW"/>
</dbReference>
<dbReference type="PANTHER" id="PTHR47165">
    <property type="entry name" value="OS03G0429900 PROTEIN"/>
    <property type="match status" value="1"/>
</dbReference>
<dbReference type="InterPro" id="IPR013955">
    <property type="entry name" value="Rep_factor-A_C"/>
</dbReference>
<protein>
    <recommendedName>
        <fullName evidence="11">Replication factor A C-terminal domain-containing protein</fullName>
    </recommendedName>
</protein>
<evidence type="ECO:0000256" key="2">
    <source>
        <dbReference type="ARBA" id="ARBA00022723"/>
    </source>
</evidence>
<name>A0AAV0E9K8_9ASTE</name>
<dbReference type="GO" id="GO:0008270">
    <property type="term" value="F:zinc ion binding"/>
    <property type="evidence" value="ECO:0007669"/>
    <property type="project" value="UniProtKB-KW"/>
</dbReference>
<feature type="domain" description="Replication factor A C-terminal" evidence="8">
    <location>
        <begin position="295"/>
        <end position="416"/>
    </location>
</feature>
<dbReference type="EMBL" id="CAMAPF010000915">
    <property type="protein sequence ID" value="CAH9120309.1"/>
    <property type="molecule type" value="Genomic_DNA"/>
</dbReference>
<keyword evidence="5" id="KW-0238">DNA-binding</keyword>
<evidence type="ECO:0000256" key="6">
    <source>
        <dbReference type="SAM" id="MobiDB-lite"/>
    </source>
</evidence>
<evidence type="ECO:0000256" key="3">
    <source>
        <dbReference type="ARBA" id="ARBA00022771"/>
    </source>
</evidence>
<dbReference type="Proteomes" id="UP001152523">
    <property type="component" value="Unassembled WGS sequence"/>
</dbReference>